<sequence length="317" mass="34268">MTTYTTQIPAGWYPDPLGLPQLRWWDNHTWTDQISGARAPLVHQIVDFADPILLEDDATTHAAAEPESATTGGAVPPETTFTSTLRQLEAPLPEEAVDSTTAGDPTVGFRDSVEDEGDLTVVASEWAQVAEAIKIASSNKQPTVLAITSSSFPMLVIDVFERSYWWKAEITGFPATPVSINIRSHVREHVIMPTGAGFDLSALLWMVGLNGYAHSPAPWLTDGARYRLRRWPNITSLPHDADQLRMTSILSHAPLSAKELSAIAGTEPSSAHALVAALSLMNILRVLPGASDDEIGAPAPAPAPRGFFARLRGRHSK</sequence>
<dbReference type="Pfam" id="PF10708">
    <property type="entry name" value="DUF2510"/>
    <property type="match status" value="1"/>
</dbReference>
<evidence type="ECO:0000313" key="3">
    <source>
        <dbReference type="EMBL" id="GAA1206497.1"/>
    </source>
</evidence>
<feature type="region of interest" description="Disordered" evidence="1">
    <location>
        <begin position="91"/>
        <end position="111"/>
    </location>
</feature>
<dbReference type="EMBL" id="BAAAKW010000005">
    <property type="protein sequence ID" value="GAA1206497.1"/>
    <property type="molecule type" value="Genomic_DNA"/>
</dbReference>
<keyword evidence="4" id="KW-1185">Reference proteome</keyword>
<organism evidence="3 4">
    <name type="scientific">Rhodoglobus aureus</name>
    <dbReference type="NCBI Taxonomy" id="191497"/>
    <lineage>
        <taxon>Bacteria</taxon>
        <taxon>Bacillati</taxon>
        <taxon>Actinomycetota</taxon>
        <taxon>Actinomycetes</taxon>
        <taxon>Micrococcales</taxon>
        <taxon>Microbacteriaceae</taxon>
        <taxon>Rhodoglobus</taxon>
    </lineage>
</organism>
<feature type="domain" description="DUF2510" evidence="2">
    <location>
        <begin position="10"/>
        <end position="40"/>
    </location>
</feature>
<dbReference type="InterPro" id="IPR018929">
    <property type="entry name" value="DUF2510"/>
</dbReference>
<evidence type="ECO:0000259" key="2">
    <source>
        <dbReference type="Pfam" id="PF10708"/>
    </source>
</evidence>
<name>A0ABP4FYC6_9MICO</name>
<evidence type="ECO:0000313" key="4">
    <source>
        <dbReference type="Proteomes" id="UP001500943"/>
    </source>
</evidence>
<evidence type="ECO:0000256" key="1">
    <source>
        <dbReference type="SAM" id="MobiDB-lite"/>
    </source>
</evidence>
<gene>
    <name evidence="3" type="ORF">GCM10009655_01900</name>
</gene>
<proteinExistence type="predicted"/>
<accession>A0ABP4FYC6</accession>
<comment type="caution">
    <text evidence="3">The sequence shown here is derived from an EMBL/GenBank/DDBJ whole genome shotgun (WGS) entry which is preliminary data.</text>
</comment>
<dbReference type="RefSeq" id="WP_343922362.1">
    <property type="nucleotide sequence ID" value="NZ_BAAAKW010000005.1"/>
</dbReference>
<reference evidence="4" key="1">
    <citation type="journal article" date="2019" name="Int. J. Syst. Evol. Microbiol.">
        <title>The Global Catalogue of Microorganisms (GCM) 10K type strain sequencing project: providing services to taxonomists for standard genome sequencing and annotation.</title>
        <authorList>
            <consortium name="The Broad Institute Genomics Platform"/>
            <consortium name="The Broad Institute Genome Sequencing Center for Infectious Disease"/>
            <person name="Wu L."/>
            <person name="Ma J."/>
        </authorList>
    </citation>
    <scope>NUCLEOTIDE SEQUENCE [LARGE SCALE GENOMIC DNA]</scope>
    <source>
        <strain evidence="4">JCM 12762</strain>
    </source>
</reference>
<dbReference type="Proteomes" id="UP001500943">
    <property type="component" value="Unassembled WGS sequence"/>
</dbReference>
<protein>
    <recommendedName>
        <fullName evidence="2">DUF2510 domain-containing protein</fullName>
    </recommendedName>
</protein>